<dbReference type="HOGENOM" id="CLU_2816289_0_0_1"/>
<evidence type="ECO:0000313" key="2">
    <source>
        <dbReference type="EMBL" id="KEH28264.1"/>
    </source>
</evidence>
<reference evidence="3" key="3">
    <citation type="submission" date="2015-04" db="UniProtKB">
        <authorList>
            <consortium name="EnsemblPlants"/>
        </authorList>
    </citation>
    <scope>IDENTIFICATION</scope>
    <source>
        <strain evidence="3">cv. Jemalong A17</strain>
    </source>
</reference>
<keyword evidence="4" id="KW-1185">Reference proteome</keyword>
<accession>A0A072UES0</accession>
<reference evidence="2 4" key="2">
    <citation type="journal article" date="2014" name="BMC Genomics">
        <title>An improved genome release (version Mt4.0) for the model legume Medicago truncatula.</title>
        <authorList>
            <person name="Tang H."/>
            <person name="Krishnakumar V."/>
            <person name="Bidwell S."/>
            <person name="Rosen B."/>
            <person name="Chan A."/>
            <person name="Zhou S."/>
            <person name="Gentzbittel L."/>
            <person name="Childs K.L."/>
            <person name="Yandell M."/>
            <person name="Gundlach H."/>
            <person name="Mayer K.F."/>
            <person name="Schwartz D.C."/>
            <person name="Town C.D."/>
        </authorList>
    </citation>
    <scope>GENOME REANNOTATION</scope>
    <source>
        <strain evidence="2">A17</strain>
        <strain evidence="3 4">cv. Jemalong A17</strain>
    </source>
</reference>
<protein>
    <recommendedName>
        <fullName evidence="5">Transmembrane protein</fullName>
    </recommendedName>
</protein>
<evidence type="ECO:0000313" key="3">
    <source>
        <dbReference type="EnsemblPlants" id="KEH28264"/>
    </source>
</evidence>
<sequence length="67" mass="7596">MAPLISRIHTSLISIWIAISRAQSYCYSTNTCHGKEEGETSTHGERNTMDSCMLRSGRMNRSRKGIY</sequence>
<reference evidence="2 4" key="1">
    <citation type="journal article" date="2011" name="Nature">
        <title>The Medicago genome provides insight into the evolution of rhizobial symbioses.</title>
        <authorList>
            <person name="Young N.D."/>
            <person name="Debelle F."/>
            <person name="Oldroyd G.E."/>
            <person name="Geurts R."/>
            <person name="Cannon S.B."/>
            <person name="Udvardi M.K."/>
            <person name="Benedito V.A."/>
            <person name="Mayer K.F."/>
            <person name="Gouzy J."/>
            <person name="Schoof H."/>
            <person name="Van de Peer Y."/>
            <person name="Proost S."/>
            <person name="Cook D.R."/>
            <person name="Meyers B.C."/>
            <person name="Spannagl M."/>
            <person name="Cheung F."/>
            <person name="De Mita S."/>
            <person name="Krishnakumar V."/>
            <person name="Gundlach H."/>
            <person name="Zhou S."/>
            <person name="Mudge J."/>
            <person name="Bharti A.K."/>
            <person name="Murray J.D."/>
            <person name="Naoumkina M.A."/>
            <person name="Rosen B."/>
            <person name="Silverstein K.A."/>
            <person name="Tang H."/>
            <person name="Rombauts S."/>
            <person name="Zhao P.X."/>
            <person name="Zhou P."/>
            <person name="Barbe V."/>
            <person name="Bardou P."/>
            <person name="Bechner M."/>
            <person name="Bellec A."/>
            <person name="Berger A."/>
            <person name="Berges H."/>
            <person name="Bidwell S."/>
            <person name="Bisseling T."/>
            <person name="Choisne N."/>
            <person name="Couloux A."/>
            <person name="Denny R."/>
            <person name="Deshpande S."/>
            <person name="Dai X."/>
            <person name="Doyle J.J."/>
            <person name="Dudez A.M."/>
            <person name="Farmer A.D."/>
            <person name="Fouteau S."/>
            <person name="Franken C."/>
            <person name="Gibelin C."/>
            <person name="Gish J."/>
            <person name="Goldstein S."/>
            <person name="Gonzalez A.J."/>
            <person name="Green P.J."/>
            <person name="Hallab A."/>
            <person name="Hartog M."/>
            <person name="Hua A."/>
            <person name="Humphray S.J."/>
            <person name="Jeong D.H."/>
            <person name="Jing Y."/>
            <person name="Jocker A."/>
            <person name="Kenton S.M."/>
            <person name="Kim D.J."/>
            <person name="Klee K."/>
            <person name="Lai H."/>
            <person name="Lang C."/>
            <person name="Lin S."/>
            <person name="Macmil S.L."/>
            <person name="Magdelenat G."/>
            <person name="Matthews L."/>
            <person name="McCorrison J."/>
            <person name="Monaghan E.L."/>
            <person name="Mun J.H."/>
            <person name="Najar F.Z."/>
            <person name="Nicholson C."/>
            <person name="Noirot C."/>
            <person name="O'Bleness M."/>
            <person name="Paule C.R."/>
            <person name="Poulain J."/>
            <person name="Prion F."/>
            <person name="Qin B."/>
            <person name="Qu C."/>
            <person name="Retzel E.F."/>
            <person name="Riddle C."/>
            <person name="Sallet E."/>
            <person name="Samain S."/>
            <person name="Samson N."/>
            <person name="Sanders I."/>
            <person name="Saurat O."/>
            <person name="Scarpelli C."/>
            <person name="Schiex T."/>
            <person name="Segurens B."/>
            <person name="Severin A.J."/>
            <person name="Sherrier D.J."/>
            <person name="Shi R."/>
            <person name="Sims S."/>
            <person name="Singer S.R."/>
            <person name="Sinharoy S."/>
            <person name="Sterck L."/>
            <person name="Viollet A."/>
            <person name="Wang B.B."/>
            <person name="Wang K."/>
            <person name="Wang M."/>
            <person name="Wang X."/>
            <person name="Warfsmann J."/>
            <person name="Weissenbach J."/>
            <person name="White D.D."/>
            <person name="White J.D."/>
            <person name="Wiley G.B."/>
            <person name="Wincker P."/>
            <person name="Xing Y."/>
            <person name="Yang L."/>
            <person name="Yao Z."/>
            <person name="Ying F."/>
            <person name="Zhai J."/>
            <person name="Zhou L."/>
            <person name="Zuber A."/>
            <person name="Denarie J."/>
            <person name="Dixon R.A."/>
            <person name="May G.D."/>
            <person name="Schwartz D.C."/>
            <person name="Rogers J."/>
            <person name="Quetier F."/>
            <person name="Town C.D."/>
            <person name="Roe B.A."/>
        </authorList>
    </citation>
    <scope>NUCLEOTIDE SEQUENCE [LARGE SCALE GENOMIC DNA]</scope>
    <source>
        <strain evidence="2">A17</strain>
        <strain evidence="3 4">cv. Jemalong A17</strain>
    </source>
</reference>
<dbReference type="EMBL" id="CM001221">
    <property type="protein sequence ID" value="KEH28264.1"/>
    <property type="molecule type" value="Genomic_DNA"/>
</dbReference>
<dbReference type="AlphaFoldDB" id="A0A072UES0"/>
<gene>
    <name evidence="2" type="ordered locus">MTR_5g080915</name>
</gene>
<evidence type="ECO:0000313" key="4">
    <source>
        <dbReference type="Proteomes" id="UP000002051"/>
    </source>
</evidence>
<feature type="chain" id="PRO_5014499578" description="Transmembrane protein" evidence="1">
    <location>
        <begin position="23"/>
        <end position="67"/>
    </location>
</feature>
<name>A0A072UES0_MEDTR</name>
<feature type="signal peptide" evidence="1">
    <location>
        <begin position="1"/>
        <end position="22"/>
    </location>
</feature>
<evidence type="ECO:0008006" key="5">
    <source>
        <dbReference type="Google" id="ProtNLM"/>
    </source>
</evidence>
<dbReference type="EnsemblPlants" id="KEH28264">
    <property type="protein sequence ID" value="KEH28264"/>
    <property type="gene ID" value="MTR_5g080915"/>
</dbReference>
<keyword evidence="1" id="KW-0732">Signal</keyword>
<evidence type="ECO:0000256" key="1">
    <source>
        <dbReference type="SAM" id="SignalP"/>
    </source>
</evidence>
<dbReference type="Proteomes" id="UP000002051">
    <property type="component" value="Chromosome 5"/>
</dbReference>
<proteinExistence type="predicted"/>
<organism evidence="2 4">
    <name type="scientific">Medicago truncatula</name>
    <name type="common">Barrel medic</name>
    <name type="synonym">Medicago tribuloides</name>
    <dbReference type="NCBI Taxonomy" id="3880"/>
    <lineage>
        <taxon>Eukaryota</taxon>
        <taxon>Viridiplantae</taxon>
        <taxon>Streptophyta</taxon>
        <taxon>Embryophyta</taxon>
        <taxon>Tracheophyta</taxon>
        <taxon>Spermatophyta</taxon>
        <taxon>Magnoliopsida</taxon>
        <taxon>eudicotyledons</taxon>
        <taxon>Gunneridae</taxon>
        <taxon>Pentapetalae</taxon>
        <taxon>rosids</taxon>
        <taxon>fabids</taxon>
        <taxon>Fabales</taxon>
        <taxon>Fabaceae</taxon>
        <taxon>Papilionoideae</taxon>
        <taxon>50 kb inversion clade</taxon>
        <taxon>NPAAA clade</taxon>
        <taxon>Hologalegina</taxon>
        <taxon>IRL clade</taxon>
        <taxon>Trifolieae</taxon>
        <taxon>Medicago</taxon>
    </lineage>
</organism>